<dbReference type="RefSeq" id="WP_132877273.1">
    <property type="nucleotide sequence ID" value="NZ_SLXQ01000004.1"/>
</dbReference>
<dbReference type="PANTHER" id="PTHR42760:SF133">
    <property type="entry name" value="3-OXOACYL-[ACYL-CARRIER-PROTEIN] REDUCTASE"/>
    <property type="match status" value="1"/>
</dbReference>
<proteinExistence type="inferred from homology"/>
<evidence type="ECO:0000256" key="1">
    <source>
        <dbReference type="ARBA" id="ARBA00006484"/>
    </source>
</evidence>
<dbReference type="InterPro" id="IPR020904">
    <property type="entry name" value="Sc_DH/Rdtase_CS"/>
</dbReference>
<protein>
    <submittedName>
        <fullName evidence="4">3-oxoacyl-[acyl-carrier protein] reductase</fullName>
    </submittedName>
</protein>
<feature type="domain" description="Ketoreductase" evidence="3">
    <location>
        <begin position="9"/>
        <end position="204"/>
    </location>
</feature>
<dbReference type="AlphaFoldDB" id="A0A4R2QU98"/>
<dbReference type="SMART" id="SM00822">
    <property type="entry name" value="PKS_KR"/>
    <property type="match status" value="1"/>
</dbReference>
<dbReference type="PRINTS" id="PR00080">
    <property type="entry name" value="SDRFAMILY"/>
</dbReference>
<dbReference type="PRINTS" id="PR00081">
    <property type="entry name" value="GDHRDH"/>
</dbReference>
<sequence>MDVFSLTGQVALVTGGARGIGRAIATLLATQGANVVIVDYADARETVAQLEHEVPGGTFACQYVDVRDPEQVRRSVRDVVDSFGQLTILVNNAGTASRSSLDSITEDEWDRDIDTNTRGAFRYIQAAVYPYMRDQGTGRIINVSSISGFMGGPLSGGSGIGRSGPSYAASKGGIIALTKWVAKEVGELGITCNSVAPGPVATEMTRSANYALDHQVIKRMGKPEEIAAAVGYLASPGAAYVTGQVLSVCGGAAIG</sequence>
<dbReference type="OrthoDB" id="9803333at2"/>
<dbReference type="Proteomes" id="UP000294911">
    <property type="component" value="Unassembled WGS sequence"/>
</dbReference>
<keyword evidence="2" id="KW-0560">Oxidoreductase</keyword>
<organism evidence="4 5">
    <name type="scientific">Tamaricihabitans halophyticus</name>
    <dbReference type="NCBI Taxonomy" id="1262583"/>
    <lineage>
        <taxon>Bacteria</taxon>
        <taxon>Bacillati</taxon>
        <taxon>Actinomycetota</taxon>
        <taxon>Actinomycetes</taxon>
        <taxon>Pseudonocardiales</taxon>
        <taxon>Pseudonocardiaceae</taxon>
        <taxon>Tamaricihabitans</taxon>
    </lineage>
</organism>
<reference evidence="4 5" key="1">
    <citation type="submission" date="2019-03" db="EMBL/GenBank/DDBJ databases">
        <title>Genomic Encyclopedia of Type Strains, Phase IV (KMG-IV): sequencing the most valuable type-strain genomes for metagenomic binning, comparative biology and taxonomic classification.</title>
        <authorList>
            <person name="Goeker M."/>
        </authorList>
    </citation>
    <scope>NUCLEOTIDE SEQUENCE [LARGE SCALE GENOMIC DNA]</scope>
    <source>
        <strain evidence="4 5">DSM 45765</strain>
    </source>
</reference>
<gene>
    <name evidence="4" type="ORF">EV191_104119</name>
</gene>
<dbReference type="Gene3D" id="3.40.50.720">
    <property type="entry name" value="NAD(P)-binding Rossmann-like Domain"/>
    <property type="match status" value="1"/>
</dbReference>
<keyword evidence="5" id="KW-1185">Reference proteome</keyword>
<dbReference type="PANTHER" id="PTHR42760">
    <property type="entry name" value="SHORT-CHAIN DEHYDROGENASES/REDUCTASES FAMILY MEMBER"/>
    <property type="match status" value="1"/>
</dbReference>
<dbReference type="Pfam" id="PF13561">
    <property type="entry name" value="adh_short_C2"/>
    <property type="match status" value="1"/>
</dbReference>
<dbReference type="InterPro" id="IPR036291">
    <property type="entry name" value="NAD(P)-bd_dom_sf"/>
</dbReference>
<evidence type="ECO:0000256" key="2">
    <source>
        <dbReference type="ARBA" id="ARBA00023002"/>
    </source>
</evidence>
<comment type="caution">
    <text evidence="4">The sequence shown here is derived from an EMBL/GenBank/DDBJ whole genome shotgun (WGS) entry which is preliminary data.</text>
</comment>
<dbReference type="InterPro" id="IPR057326">
    <property type="entry name" value="KR_dom"/>
</dbReference>
<dbReference type="SUPFAM" id="SSF51735">
    <property type="entry name" value="NAD(P)-binding Rossmann-fold domains"/>
    <property type="match status" value="1"/>
</dbReference>
<name>A0A4R2QU98_9PSEU</name>
<accession>A0A4R2QU98</accession>
<comment type="similarity">
    <text evidence="1">Belongs to the short-chain dehydrogenases/reductases (SDR) family.</text>
</comment>
<evidence type="ECO:0000313" key="4">
    <source>
        <dbReference type="EMBL" id="TCP53552.1"/>
    </source>
</evidence>
<evidence type="ECO:0000259" key="3">
    <source>
        <dbReference type="SMART" id="SM00822"/>
    </source>
</evidence>
<dbReference type="FunFam" id="3.40.50.720:FF:000084">
    <property type="entry name" value="Short-chain dehydrogenase reductase"/>
    <property type="match status" value="1"/>
</dbReference>
<evidence type="ECO:0000313" key="5">
    <source>
        <dbReference type="Proteomes" id="UP000294911"/>
    </source>
</evidence>
<dbReference type="InterPro" id="IPR002347">
    <property type="entry name" value="SDR_fam"/>
</dbReference>
<dbReference type="EMBL" id="SLXQ01000004">
    <property type="protein sequence ID" value="TCP53552.1"/>
    <property type="molecule type" value="Genomic_DNA"/>
</dbReference>
<dbReference type="PROSITE" id="PS00061">
    <property type="entry name" value="ADH_SHORT"/>
    <property type="match status" value="1"/>
</dbReference>
<dbReference type="GO" id="GO:0016616">
    <property type="term" value="F:oxidoreductase activity, acting on the CH-OH group of donors, NAD or NADP as acceptor"/>
    <property type="evidence" value="ECO:0007669"/>
    <property type="project" value="TreeGrafter"/>
</dbReference>